<dbReference type="SUPFAM" id="SSF47188">
    <property type="entry name" value="Hemerythrin-like"/>
    <property type="match status" value="1"/>
</dbReference>
<evidence type="ECO:0000256" key="3">
    <source>
        <dbReference type="ARBA" id="ARBA00023004"/>
    </source>
</evidence>
<dbReference type="InterPro" id="IPR035938">
    <property type="entry name" value="Hemerythrin-like_sf"/>
</dbReference>
<keyword evidence="2" id="KW-0479">Metal-binding</keyword>
<dbReference type="GO" id="GO:0046872">
    <property type="term" value="F:metal ion binding"/>
    <property type="evidence" value="ECO:0007669"/>
    <property type="project" value="UniProtKB-KW"/>
</dbReference>
<keyword evidence="6" id="KW-1185">Reference proteome</keyword>
<dbReference type="eggNOG" id="COG2703">
    <property type="taxonomic scope" value="Bacteria"/>
</dbReference>
<reference evidence="5 6" key="1">
    <citation type="submission" date="2010-12" db="EMBL/GenBank/DDBJ databases">
        <title>Complete sequence of Desulfurispirillum indicum S5.</title>
        <authorList>
            <consortium name="US DOE Joint Genome Institute"/>
            <person name="Lucas S."/>
            <person name="Copeland A."/>
            <person name="Lapidus A."/>
            <person name="Cheng J.-F."/>
            <person name="Goodwin L."/>
            <person name="Pitluck S."/>
            <person name="Chertkov O."/>
            <person name="Held B."/>
            <person name="Detter J.C."/>
            <person name="Han C."/>
            <person name="Tapia R."/>
            <person name="Land M."/>
            <person name="Hauser L."/>
            <person name="Kyrpides N."/>
            <person name="Ivanova N."/>
            <person name="Mikhailova N."/>
            <person name="Haggblom M."/>
            <person name="Rauschenbach I."/>
            <person name="Bini E."/>
            <person name="Woyke T."/>
        </authorList>
    </citation>
    <scope>NUCLEOTIDE SEQUENCE [LARGE SCALE GENOMIC DNA]</scope>
    <source>
        <strain evidence="6">ATCC BAA-1389 / DSM 22839 / S5</strain>
    </source>
</reference>
<dbReference type="InParanoid" id="E6W5Y8"/>
<evidence type="ECO:0000313" key="6">
    <source>
        <dbReference type="Proteomes" id="UP000002572"/>
    </source>
</evidence>
<dbReference type="InterPro" id="IPR012827">
    <property type="entry name" value="Hemerythrin_metal-bd"/>
</dbReference>
<comment type="similarity">
    <text evidence="1">Belongs to the hemerythrin family.</text>
</comment>
<dbReference type="Pfam" id="PF01814">
    <property type="entry name" value="Hemerythrin"/>
    <property type="match status" value="1"/>
</dbReference>
<keyword evidence="3" id="KW-0408">Iron</keyword>
<evidence type="ECO:0000259" key="4">
    <source>
        <dbReference type="Pfam" id="PF01814"/>
    </source>
</evidence>
<evidence type="ECO:0000256" key="2">
    <source>
        <dbReference type="ARBA" id="ARBA00022723"/>
    </source>
</evidence>
<dbReference type="HOGENOM" id="CLU_1624463_0_0_0"/>
<accession>E6W5Y8</accession>
<dbReference type="EMBL" id="CP002432">
    <property type="protein sequence ID" value="ADU64927.1"/>
    <property type="molecule type" value="Genomic_DNA"/>
</dbReference>
<dbReference type="Proteomes" id="UP000002572">
    <property type="component" value="Chromosome"/>
</dbReference>
<protein>
    <submittedName>
        <fullName evidence="5">Hemerythrin-like metal-binding protein</fullName>
    </submittedName>
</protein>
<dbReference type="InterPro" id="IPR012312">
    <property type="entry name" value="Hemerythrin-like"/>
</dbReference>
<proteinExistence type="inferred from homology"/>
<evidence type="ECO:0000256" key="1">
    <source>
        <dbReference type="ARBA" id="ARBA00010587"/>
    </source>
</evidence>
<gene>
    <name evidence="5" type="ordered locus">Selin_0170</name>
</gene>
<feature type="domain" description="Hemerythrin-like" evidence="4">
    <location>
        <begin position="13"/>
        <end position="125"/>
    </location>
</feature>
<dbReference type="KEGG" id="din:Selin_0170"/>
<dbReference type="AlphaFoldDB" id="E6W5Y8"/>
<organism evidence="5 6">
    <name type="scientific">Desulfurispirillum indicum (strain ATCC BAA-1389 / DSM 22839 / S5)</name>
    <dbReference type="NCBI Taxonomy" id="653733"/>
    <lineage>
        <taxon>Bacteria</taxon>
        <taxon>Pseudomonadati</taxon>
        <taxon>Chrysiogenota</taxon>
        <taxon>Chrysiogenia</taxon>
        <taxon>Chrysiogenales</taxon>
        <taxon>Chrysiogenaceae</taxon>
        <taxon>Desulfurispirillum</taxon>
    </lineage>
</organism>
<name>E6W5Y8_DESIS</name>
<dbReference type="CDD" id="cd12107">
    <property type="entry name" value="Hemerythrin"/>
    <property type="match status" value="1"/>
</dbReference>
<dbReference type="STRING" id="653733.Selin_0170"/>
<dbReference type="RefSeq" id="WP_013504816.1">
    <property type="nucleotide sequence ID" value="NC_014836.1"/>
</dbReference>
<dbReference type="Gene3D" id="1.20.120.50">
    <property type="entry name" value="Hemerythrin-like"/>
    <property type="match status" value="1"/>
</dbReference>
<dbReference type="NCBIfam" id="TIGR02481">
    <property type="entry name" value="hemeryth_dom"/>
    <property type="match status" value="1"/>
</dbReference>
<sequence length="163" mass="18806">MSIELPQFGDVRTGIPIVDDQHRELLSLMGNLHDLLVSPGTGDDVQVFLMAREALLRYIGEHFACEERLMRCHGLDVRHVLLHLREHERFTHRAYMVALSHGDDFCVDDTRQLLEFLIHWWHSHLPTDRSMARQIAAVLAGSQASDAYDDDFSRFTLEAKRQS</sequence>
<evidence type="ECO:0000313" key="5">
    <source>
        <dbReference type="EMBL" id="ADU64927.1"/>
    </source>
</evidence>